<dbReference type="RefSeq" id="WP_206587343.1">
    <property type="nucleotide sequence ID" value="NZ_JAFKCU010000003.1"/>
</dbReference>
<gene>
    <name evidence="8" type="ORF">J0A69_14585</name>
</gene>
<dbReference type="InterPro" id="IPR000917">
    <property type="entry name" value="Sulfatase_N"/>
</dbReference>
<feature type="transmembrane region" description="Helical" evidence="6">
    <location>
        <begin position="110"/>
        <end position="139"/>
    </location>
</feature>
<evidence type="ECO:0000313" key="9">
    <source>
        <dbReference type="Proteomes" id="UP000664480"/>
    </source>
</evidence>
<evidence type="ECO:0000313" key="8">
    <source>
        <dbReference type="EMBL" id="MBN7816673.1"/>
    </source>
</evidence>
<dbReference type="PANTHER" id="PTHR47371">
    <property type="entry name" value="LIPOTEICHOIC ACID SYNTHASE"/>
    <property type="match status" value="1"/>
</dbReference>
<proteinExistence type="predicted"/>
<keyword evidence="3 6" id="KW-0812">Transmembrane</keyword>
<feature type="domain" description="Sulfatase N-terminal" evidence="7">
    <location>
        <begin position="252"/>
        <end position="543"/>
    </location>
</feature>
<comment type="subcellular location">
    <subcellularLocation>
        <location evidence="1">Cell membrane</location>
        <topology evidence="1">Multi-pass membrane protein</topology>
    </subcellularLocation>
</comment>
<dbReference type="Gene3D" id="3.40.720.10">
    <property type="entry name" value="Alkaline Phosphatase, subunit A"/>
    <property type="match status" value="1"/>
</dbReference>
<evidence type="ECO:0000256" key="6">
    <source>
        <dbReference type="SAM" id="Phobius"/>
    </source>
</evidence>
<keyword evidence="2" id="KW-1003">Cell membrane</keyword>
<keyword evidence="9" id="KW-1185">Reference proteome</keyword>
<evidence type="ECO:0000256" key="2">
    <source>
        <dbReference type="ARBA" id="ARBA00022475"/>
    </source>
</evidence>
<evidence type="ECO:0000259" key="7">
    <source>
        <dbReference type="Pfam" id="PF00884"/>
    </source>
</evidence>
<name>A0ABS3CHU3_9BACT</name>
<keyword evidence="4 6" id="KW-1133">Transmembrane helix</keyword>
<accession>A0ABS3CHU3</accession>
<sequence>MALIFSGIMFLLRVLELYMVFDQHVLEFSFGDVFFTGLLKDINWLLYFFGLLMIGYLLMSLISVKIARVSLMMVFLIAIFLQISLIMYFVKTLLPLGSDLFAYSYEDLMITVQGSGVLTPSILVAGSIGILLIAAILWFGATIIKLNLKTYLWMTGIGLILIITFVIFPPAGSTGMDENKFNIETNKTNFLVQQSFTYFMYSDDFYFDFYLRPSGNDLTVQKEFPDDNYPFLHTANYPDVLSPYFDSLERKPDVVFILIESLGRAYSGQGAYLGSFTPYLDSLANYSLVWDNAVSSTGRTFGLLPGVFGGLPFGQNGFLEFSPDFPHHDSFLSVLKNNNYEIDFFIGSDKNFDNEGDFLNYQNVDVIVDQRDYGPQYQKTPTSTGFSWGYPDKNMFSNGLDKLPPSDTLPQIRIFQTQTSHDPYIVPNPEYYEPKLRDHLRNTLGFDESKVNDYLSYEDIYMTILYADDAVKEFMDAYSKRPEFENTIFIITGDHRLPEVPMSSRLDRFHVPLIIYSPLLNRSARFKGVTSHFEITPSLLSFLNKQVDISLPEEVTWQGQVFDTTRLFQSKIAMPLMRNKNQLVDYIHGEYFLSDGQLFLVGENLNIDPINDPDNLTRMIGEFEEFKNRNNYIIQTHKLLPEEQD</sequence>
<reference evidence="8 9" key="1">
    <citation type="submission" date="2021-03" db="EMBL/GenBank/DDBJ databases">
        <title>novel species isolated from a fishpond in China.</title>
        <authorList>
            <person name="Lu H."/>
            <person name="Cai Z."/>
        </authorList>
    </citation>
    <scope>NUCLEOTIDE SEQUENCE [LARGE SCALE GENOMIC DNA]</scope>
    <source>
        <strain evidence="8 9">YJ13C</strain>
    </source>
</reference>
<evidence type="ECO:0000256" key="1">
    <source>
        <dbReference type="ARBA" id="ARBA00004651"/>
    </source>
</evidence>
<evidence type="ECO:0000256" key="5">
    <source>
        <dbReference type="ARBA" id="ARBA00023136"/>
    </source>
</evidence>
<dbReference type="Pfam" id="PF00884">
    <property type="entry name" value="Sulfatase"/>
    <property type="match status" value="1"/>
</dbReference>
<comment type="caution">
    <text evidence="8">The sequence shown here is derived from an EMBL/GenBank/DDBJ whole genome shotgun (WGS) entry which is preliminary data.</text>
</comment>
<keyword evidence="5 6" id="KW-0472">Membrane</keyword>
<feature type="transmembrane region" description="Helical" evidence="6">
    <location>
        <begin position="151"/>
        <end position="171"/>
    </location>
</feature>
<dbReference type="SUPFAM" id="SSF53649">
    <property type="entry name" value="Alkaline phosphatase-like"/>
    <property type="match status" value="1"/>
</dbReference>
<feature type="transmembrane region" description="Helical" evidence="6">
    <location>
        <begin position="44"/>
        <end position="64"/>
    </location>
</feature>
<protein>
    <submittedName>
        <fullName evidence="8">Sulfatase-like hydrolase/transferase</fullName>
    </submittedName>
</protein>
<organism evidence="8 9">
    <name type="scientific">Algoriphagus pacificus</name>
    <dbReference type="NCBI Taxonomy" id="2811234"/>
    <lineage>
        <taxon>Bacteria</taxon>
        <taxon>Pseudomonadati</taxon>
        <taxon>Bacteroidota</taxon>
        <taxon>Cytophagia</taxon>
        <taxon>Cytophagales</taxon>
        <taxon>Cyclobacteriaceae</taxon>
        <taxon>Algoriphagus</taxon>
    </lineage>
</organism>
<feature type="transmembrane region" description="Helical" evidence="6">
    <location>
        <begin position="71"/>
        <end position="90"/>
    </location>
</feature>
<dbReference type="InterPro" id="IPR017850">
    <property type="entry name" value="Alkaline_phosphatase_core_sf"/>
</dbReference>
<dbReference type="CDD" id="cd16015">
    <property type="entry name" value="LTA_synthase"/>
    <property type="match status" value="1"/>
</dbReference>
<dbReference type="InterPro" id="IPR050448">
    <property type="entry name" value="OpgB/LTA_synthase_biosynth"/>
</dbReference>
<dbReference type="PANTHER" id="PTHR47371:SF3">
    <property type="entry name" value="PHOSPHOGLYCEROL TRANSFERASE I"/>
    <property type="match status" value="1"/>
</dbReference>
<evidence type="ECO:0000256" key="3">
    <source>
        <dbReference type="ARBA" id="ARBA00022692"/>
    </source>
</evidence>
<dbReference type="EMBL" id="JAFKCU010000003">
    <property type="protein sequence ID" value="MBN7816673.1"/>
    <property type="molecule type" value="Genomic_DNA"/>
</dbReference>
<evidence type="ECO:0000256" key="4">
    <source>
        <dbReference type="ARBA" id="ARBA00022989"/>
    </source>
</evidence>
<dbReference type="Proteomes" id="UP000664480">
    <property type="component" value="Unassembled WGS sequence"/>
</dbReference>